<dbReference type="Gene3D" id="3.40.50.720">
    <property type="entry name" value="NAD(P)-binding Rossmann-like Domain"/>
    <property type="match status" value="1"/>
</dbReference>
<evidence type="ECO:0000313" key="5">
    <source>
        <dbReference type="Proteomes" id="UP000634522"/>
    </source>
</evidence>
<sequence length="284" mass="29851">MHKVAFVTGASRGIGRETAIAFARAGFDVALSARTMEEGETHEHALQTADGRPLPGSLAETAATIRRLGRKALAIRMDLLDDGSVRAAGEAVLREFGRIDVLVNNAVYQGGDLNLPFLDLEPATLQRVFQGYMMAPFLLTRTLLPAMLVQGQGVVINITSGAGESDPPVAAGRGGWGYAYGAGKAAVSRLAGILSIELGDRGIRAFTVNPGVVTTDALKATIGEKGVIALRNGSAPPDVPAAVLLWLATAPEASQFQKRTINAQPFALERGIVADWRQTGPKEA</sequence>
<dbReference type="PRINTS" id="PR00080">
    <property type="entry name" value="SDRFAMILY"/>
</dbReference>
<dbReference type="PANTHER" id="PTHR42760:SF37">
    <property type="entry name" value="CLAVALDEHYDE DEHYDROGENASE"/>
    <property type="match status" value="1"/>
</dbReference>
<name>A0ABX1NLE9_9RHOO</name>
<proteinExistence type="inferred from homology"/>
<dbReference type="EMBL" id="WTVS01000063">
    <property type="protein sequence ID" value="NMG00096.1"/>
    <property type="molecule type" value="Genomic_DNA"/>
</dbReference>
<dbReference type="PANTHER" id="PTHR42760">
    <property type="entry name" value="SHORT-CHAIN DEHYDROGENASES/REDUCTASES FAMILY MEMBER"/>
    <property type="match status" value="1"/>
</dbReference>
<comment type="similarity">
    <text evidence="1 3">Belongs to the short-chain dehydrogenases/reductases (SDR) family.</text>
</comment>
<dbReference type="Proteomes" id="UP000634522">
    <property type="component" value="Unassembled WGS sequence"/>
</dbReference>
<dbReference type="SUPFAM" id="SSF51735">
    <property type="entry name" value="NAD(P)-binding Rossmann-fold domains"/>
    <property type="match status" value="1"/>
</dbReference>
<evidence type="ECO:0000256" key="1">
    <source>
        <dbReference type="ARBA" id="ARBA00006484"/>
    </source>
</evidence>
<dbReference type="PROSITE" id="PS00061">
    <property type="entry name" value="ADH_SHORT"/>
    <property type="match status" value="1"/>
</dbReference>
<dbReference type="CDD" id="cd05233">
    <property type="entry name" value="SDR_c"/>
    <property type="match status" value="1"/>
</dbReference>
<protein>
    <submittedName>
        <fullName evidence="4">SDR family NAD(P)-dependent oxidoreductase</fullName>
    </submittedName>
</protein>
<reference evidence="4 5" key="1">
    <citation type="submission" date="2019-12" db="EMBL/GenBank/DDBJ databases">
        <title>Comparative genomics gives insights into the taxonomy of the Azoarcus-Aromatoleum group and reveals separate origins of nif in the plant-associated Azoarcus and non-plant-associated Aromatoleum sub-groups.</title>
        <authorList>
            <person name="Lafos M."/>
            <person name="Maluk M."/>
            <person name="Batista M."/>
            <person name="Junghare M."/>
            <person name="Carmona M."/>
            <person name="Faoro H."/>
            <person name="Cruz L.M."/>
            <person name="Battistoni F."/>
            <person name="De Souza E."/>
            <person name="Pedrosa F."/>
            <person name="Chen W.-M."/>
            <person name="Poole P.S."/>
            <person name="Dixon R.A."/>
            <person name="James E.K."/>
        </authorList>
    </citation>
    <scope>NUCLEOTIDE SEQUENCE [LARGE SCALE GENOMIC DNA]</scope>
    <source>
        <strain evidence="4 5">T</strain>
    </source>
</reference>
<evidence type="ECO:0000256" key="2">
    <source>
        <dbReference type="ARBA" id="ARBA00023002"/>
    </source>
</evidence>
<gene>
    <name evidence="4" type="ORF">GPA27_22210</name>
</gene>
<evidence type="ECO:0000256" key="3">
    <source>
        <dbReference type="RuleBase" id="RU000363"/>
    </source>
</evidence>
<dbReference type="InterPro" id="IPR020904">
    <property type="entry name" value="Sc_DH/Rdtase_CS"/>
</dbReference>
<dbReference type="InterPro" id="IPR036291">
    <property type="entry name" value="NAD(P)-bd_dom_sf"/>
</dbReference>
<keyword evidence="2" id="KW-0560">Oxidoreductase</keyword>
<organism evidence="4 5">
    <name type="scientific">Aromatoleum toluolicum</name>
    <dbReference type="NCBI Taxonomy" id="90060"/>
    <lineage>
        <taxon>Bacteria</taxon>
        <taxon>Pseudomonadati</taxon>
        <taxon>Pseudomonadota</taxon>
        <taxon>Betaproteobacteria</taxon>
        <taxon>Rhodocyclales</taxon>
        <taxon>Rhodocyclaceae</taxon>
        <taxon>Aromatoleum</taxon>
    </lineage>
</organism>
<evidence type="ECO:0000313" key="4">
    <source>
        <dbReference type="EMBL" id="NMG00096.1"/>
    </source>
</evidence>
<comment type="caution">
    <text evidence="4">The sequence shown here is derived from an EMBL/GenBank/DDBJ whole genome shotgun (WGS) entry which is preliminary data.</text>
</comment>
<dbReference type="InterPro" id="IPR002347">
    <property type="entry name" value="SDR_fam"/>
</dbReference>
<accession>A0ABX1NLE9</accession>
<dbReference type="Pfam" id="PF00106">
    <property type="entry name" value="adh_short"/>
    <property type="match status" value="2"/>
</dbReference>
<dbReference type="RefSeq" id="WP_169142626.1">
    <property type="nucleotide sequence ID" value="NZ_WTVS01000063.1"/>
</dbReference>
<keyword evidence="5" id="KW-1185">Reference proteome</keyword>
<dbReference type="PRINTS" id="PR00081">
    <property type="entry name" value="GDHRDH"/>
</dbReference>